<dbReference type="Proteomes" id="UP001457282">
    <property type="component" value="Unassembled WGS sequence"/>
</dbReference>
<protein>
    <submittedName>
        <fullName evidence="2">Uncharacterized protein</fullName>
    </submittedName>
</protein>
<dbReference type="EMBL" id="JBEDUW010000249">
    <property type="protein sequence ID" value="KAK9902562.1"/>
    <property type="molecule type" value="Genomic_DNA"/>
</dbReference>
<feature type="signal peptide" evidence="1">
    <location>
        <begin position="1"/>
        <end position="19"/>
    </location>
</feature>
<dbReference type="InterPro" id="IPR014710">
    <property type="entry name" value="RmlC-like_jellyroll"/>
</dbReference>
<name>A0AAW1VGI7_RUBAR</name>
<accession>A0AAW1VGI7</accession>
<comment type="caution">
    <text evidence="2">The sequence shown here is derived from an EMBL/GenBank/DDBJ whole genome shotgun (WGS) entry which is preliminary data.</text>
</comment>
<keyword evidence="3" id="KW-1185">Reference proteome</keyword>
<dbReference type="Gene3D" id="2.60.120.10">
    <property type="entry name" value="Jelly Rolls"/>
    <property type="match status" value="1"/>
</dbReference>
<dbReference type="AlphaFoldDB" id="A0AAW1VGI7"/>
<proteinExistence type="predicted"/>
<evidence type="ECO:0000313" key="3">
    <source>
        <dbReference type="Proteomes" id="UP001457282"/>
    </source>
</evidence>
<sequence length="118" mass="12977">MMISPIFFILSLVLSSSYGAVQDFCVADYTALQGPAGYSCKEPAKVTVDDFVYSGLRVPGNTSNIHKFGFVPAVVASISWFWRLHCLKTDLSTQLIAETTLLDKSQIRKLKRLLGGTN</sequence>
<feature type="chain" id="PRO_5043844877" evidence="1">
    <location>
        <begin position="20"/>
        <end position="118"/>
    </location>
</feature>
<evidence type="ECO:0000256" key="1">
    <source>
        <dbReference type="SAM" id="SignalP"/>
    </source>
</evidence>
<organism evidence="2 3">
    <name type="scientific">Rubus argutus</name>
    <name type="common">Southern blackberry</name>
    <dbReference type="NCBI Taxonomy" id="59490"/>
    <lineage>
        <taxon>Eukaryota</taxon>
        <taxon>Viridiplantae</taxon>
        <taxon>Streptophyta</taxon>
        <taxon>Embryophyta</taxon>
        <taxon>Tracheophyta</taxon>
        <taxon>Spermatophyta</taxon>
        <taxon>Magnoliopsida</taxon>
        <taxon>eudicotyledons</taxon>
        <taxon>Gunneridae</taxon>
        <taxon>Pentapetalae</taxon>
        <taxon>rosids</taxon>
        <taxon>fabids</taxon>
        <taxon>Rosales</taxon>
        <taxon>Rosaceae</taxon>
        <taxon>Rosoideae</taxon>
        <taxon>Rosoideae incertae sedis</taxon>
        <taxon>Rubus</taxon>
    </lineage>
</organism>
<evidence type="ECO:0000313" key="2">
    <source>
        <dbReference type="EMBL" id="KAK9902562.1"/>
    </source>
</evidence>
<keyword evidence="1" id="KW-0732">Signal</keyword>
<reference evidence="2 3" key="1">
    <citation type="journal article" date="2023" name="G3 (Bethesda)">
        <title>A chromosome-length genome assembly and annotation of blackberry (Rubus argutus, cv. 'Hillquist').</title>
        <authorList>
            <person name="Bruna T."/>
            <person name="Aryal R."/>
            <person name="Dudchenko O."/>
            <person name="Sargent D.J."/>
            <person name="Mead D."/>
            <person name="Buti M."/>
            <person name="Cavallini A."/>
            <person name="Hytonen T."/>
            <person name="Andres J."/>
            <person name="Pham M."/>
            <person name="Weisz D."/>
            <person name="Mascagni F."/>
            <person name="Usai G."/>
            <person name="Natali L."/>
            <person name="Bassil N."/>
            <person name="Fernandez G.E."/>
            <person name="Lomsadze A."/>
            <person name="Armour M."/>
            <person name="Olukolu B."/>
            <person name="Poorten T."/>
            <person name="Britton C."/>
            <person name="Davik J."/>
            <person name="Ashrafi H."/>
            <person name="Aiden E.L."/>
            <person name="Borodovsky M."/>
            <person name="Worthington M."/>
        </authorList>
    </citation>
    <scope>NUCLEOTIDE SEQUENCE [LARGE SCALE GENOMIC DNA]</scope>
    <source>
        <strain evidence="2">PI 553951</strain>
    </source>
</reference>
<gene>
    <name evidence="2" type="ORF">M0R45_001498</name>
</gene>